<reference evidence="1" key="2">
    <citation type="journal article" date="2015" name="Fish Shellfish Immunol.">
        <title>Early steps in the European eel (Anguilla anguilla)-Vibrio vulnificus interaction in the gills: Role of the RtxA13 toxin.</title>
        <authorList>
            <person name="Callol A."/>
            <person name="Pajuelo D."/>
            <person name="Ebbesson L."/>
            <person name="Teles M."/>
            <person name="MacKenzie S."/>
            <person name="Amaro C."/>
        </authorList>
    </citation>
    <scope>NUCLEOTIDE SEQUENCE</scope>
</reference>
<reference evidence="1" key="1">
    <citation type="submission" date="2014-11" db="EMBL/GenBank/DDBJ databases">
        <authorList>
            <person name="Amaro Gonzalez C."/>
        </authorList>
    </citation>
    <scope>NUCLEOTIDE SEQUENCE</scope>
</reference>
<proteinExistence type="predicted"/>
<dbReference type="AlphaFoldDB" id="A0A0E9PCB8"/>
<evidence type="ECO:0000313" key="1">
    <source>
        <dbReference type="EMBL" id="JAH01695.1"/>
    </source>
</evidence>
<protein>
    <submittedName>
        <fullName evidence="1">Uncharacterized protein</fullName>
    </submittedName>
</protein>
<sequence>MTCLLTMRQLLLSTAWTGQHYFLLDHFKPQQLAGATERPLITPIISNKRLLLTAPQRYQPGAEG</sequence>
<name>A0A0E9PCB8_ANGAN</name>
<accession>A0A0E9PCB8</accession>
<organism evidence="1">
    <name type="scientific">Anguilla anguilla</name>
    <name type="common">European freshwater eel</name>
    <name type="synonym">Muraena anguilla</name>
    <dbReference type="NCBI Taxonomy" id="7936"/>
    <lineage>
        <taxon>Eukaryota</taxon>
        <taxon>Metazoa</taxon>
        <taxon>Chordata</taxon>
        <taxon>Craniata</taxon>
        <taxon>Vertebrata</taxon>
        <taxon>Euteleostomi</taxon>
        <taxon>Actinopterygii</taxon>
        <taxon>Neopterygii</taxon>
        <taxon>Teleostei</taxon>
        <taxon>Anguilliformes</taxon>
        <taxon>Anguillidae</taxon>
        <taxon>Anguilla</taxon>
    </lineage>
</organism>
<dbReference type="EMBL" id="GBXM01106882">
    <property type="protein sequence ID" value="JAH01695.1"/>
    <property type="molecule type" value="Transcribed_RNA"/>
</dbReference>